<gene>
    <name evidence="5" type="ORF">TVAG_108440</name>
</gene>
<dbReference type="RefSeq" id="XP_001317333.1">
    <property type="nucleotide sequence ID" value="XM_001317298.1"/>
</dbReference>
<feature type="region of interest" description="Disordered" evidence="3">
    <location>
        <begin position="241"/>
        <end position="332"/>
    </location>
</feature>
<dbReference type="Proteomes" id="UP000001542">
    <property type="component" value="Unassembled WGS sequence"/>
</dbReference>
<dbReference type="eggNOG" id="KOG0118">
    <property type="taxonomic scope" value="Eukaryota"/>
</dbReference>
<dbReference type="InterPro" id="IPR052462">
    <property type="entry name" value="SLIRP/GR-RBP-like"/>
</dbReference>
<feature type="compositionally biased region" description="Basic and acidic residues" evidence="3">
    <location>
        <begin position="278"/>
        <end position="293"/>
    </location>
</feature>
<name>A2EQG8_TRIV3</name>
<dbReference type="STRING" id="5722.A2EQG8"/>
<dbReference type="PANTHER" id="PTHR48027">
    <property type="entry name" value="HETEROGENEOUS NUCLEAR RIBONUCLEOPROTEIN 87F-RELATED"/>
    <property type="match status" value="1"/>
</dbReference>
<dbReference type="SUPFAM" id="SSF54928">
    <property type="entry name" value="RNA-binding domain, RBD"/>
    <property type="match status" value="2"/>
</dbReference>
<dbReference type="FunCoup" id="A2EQG8">
    <property type="interactions" value="331"/>
</dbReference>
<dbReference type="AlphaFoldDB" id="A2EQG8"/>
<dbReference type="VEuPathDB" id="TrichDB:TVAG_108440"/>
<dbReference type="InterPro" id="IPR000504">
    <property type="entry name" value="RRM_dom"/>
</dbReference>
<reference evidence="5" key="1">
    <citation type="submission" date="2006-10" db="EMBL/GenBank/DDBJ databases">
        <authorList>
            <person name="Amadeo P."/>
            <person name="Zhao Q."/>
            <person name="Wortman J."/>
            <person name="Fraser-Liggett C."/>
            <person name="Carlton J."/>
        </authorList>
    </citation>
    <scope>NUCLEOTIDE SEQUENCE</scope>
    <source>
        <strain evidence="5">G3</strain>
    </source>
</reference>
<dbReference type="VEuPathDB" id="TrichDB:TVAGG3_0214400"/>
<dbReference type="Pfam" id="PF00076">
    <property type="entry name" value="RRM_1"/>
    <property type="match status" value="2"/>
</dbReference>
<dbReference type="GO" id="GO:0005654">
    <property type="term" value="C:nucleoplasm"/>
    <property type="evidence" value="ECO:0000318"/>
    <property type="project" value="GO_Central"/>
</dbReference>
<feature type="compositionally biased region" description="Basic and acidic residues" evidence="3">
    <location>
        <begin position="254"/>
        <end position="271"/>
    </location>
</feature>
<evidence type="ECO:0000256" key="1">
    <source>
        <dbReference type="ARBA" id="ARBA00022884"/>
    </source>
</evidence>
<reference evidence="5" key="2">
    <citation type="journal article" date="2007" name="Science">
        <title>Draft genome sequence of the sexually transmitted pathogen Trichomonas vaginalis.</title>
        <authorList>
            <person name="Carlton J.M."/>
            <person name="Hirt R.P."/>
            <person name="Silva J.C."/>
            <person name="Delcher A.L."/>
            <person name="Schatz M."/>
            <person name="Zhao Q."/>
            <person name="Wortman J.R."/>
            <person name="Bidwell S.L."/>
            <person name="Alsmark U.C.M."/>
            <person name="Besteiro S."/>
            <person name="Sicheritz-Ponten T."/>
            <person name="Noel C.J."/>
            <person name="Dacks J.B."/>
            <person name="Foster P.G."/>
            <person name="Simillion C."/>
            <person name="Van de Peer Y."/>
            <person name="Miranda-Saavedra D."/>
            <person name="Barton G.J."/>
            <person name="Westrop G.D."/>
            <person name="Mueller S."/>
            <person name="Dessi D."/>
            <person name="Fiori P.L."/>
            <person name="Ren Q."/>
            <person name="Paulsen I."/>
            <person name="Zhang H."/>
            <person name="Bastida-Corcuera F.D."/>
            <person name="Simoes-Barbosa A."/>
            <person name="Brown M.T."/>
            <person name="Hayes R.D."/>
            <person name="Mukherjee M."/>
            <person name="Okumura C.Y."/>
            <person name="Schneider R."/>
            <person name="Smith A.J."/>
            <person name="Vanacova S."/>
            <person name="Villalvazo M."/>
            <person name="Haas B.J."/>
            <person name="Pertea M."/>
            <person name="Feldblyum T.V."/>
            <person name="Utterback T.R."/>
            <person name="Shu C.L."/>
            <person name="Osoegawa K."/>
            <person name="de Jong P.J."/>
            <person name="Hrdy I."/>
            <person name="Horvathova L."/>
            <person name="Zubacova Z."/>
            <person name="Dolezal P."/>
            <person name="Malik S.B."/>
            <person name="Logsdon J.M. Jr."/>
            <person name="Henze K."/>
            <person name="Gupta A."/>
            <person name="Wang C.C."/>
            <person name="Dunne R.L."/>
            <person name="Upcroft J.A."/>
            <person name="Upcroft P."/>
            <person name="White O."/>
            <person name="Salzberg S.L."/>
            <person name="Tang P."/>
            <person name="Chiu C.-H."/>
            <person name="Lee Y.-S."/>
            <person name="Embley T.M."/>
            <person name="Coombs G.H."/>
            <person name="Mottram J.C."/>
            <person name="Tachezy J."/>
            <person name="Fraser-Liggett C.M."/>
            <person name="Johnson P.J."/>
        </authorList>
    </citation>
    <scope>NUCLEOTIDE SEQUENCE [LARGE SCALE GENOMIC DNA]</scope>
    <source>
        <strain evidence="5">G3</strain>
    </source>
</reference>
<keyword evidence="6" id="KW-1185">Reference proteome</keyword>
<accession>A2EQG8</accession>
<dbReference type="InParanoid" id="A2EQG8"/>
<evidence type="ECO:0000259" key="4">
    <source>
        <dbReference type="PROSITE" id="PS50102"/>
    </source>
</evidence>
<dbReference type="GO" id="GO:0003723">
    <property type="term" value="F:RNA binding"/>
    <property type="evidence" value="ECO:0000318"/>
    <property type="project" value="GO_Central"/>
</dbReference>
<feature type="compositionally biased region" description="Basic residues" evidence="3">
    <location>
        <begin position="321"/>
        <end position="332"/>
    </location>
</feature>
<dbReference type="GO" id="GO:0010468">
    <property type="term" value="P:regulation of gene expression"/>
    <property type="evidence" value="ECO:0000318"/>
    <property type="project" value="GO_Central"/>
</dbReference>
<organism evidence="5 6">
    <name type="scientific">Trichomonas vaginalis (strain ATCC PRA-98 / G3)</name>
    <dbReference type="NCBI Taxonomy" id="412133"/>
    <lineage>
        <taxon>Eukaryota</taxon>
        <taxon>Metamonada</taxon>
        <taxon>Parabasalia</taxon>
        <taxon>Trichomonadida</taxon>
        <taxon>Trichomonadidae</taxon>
        <taxon>Trichomonas</taxon>
    </lineage>
</organism>
<dbReference type="PROSITE" id="PS50102">
    <property type="entry name" value="RRM"/>
    <property type="match status" value="2"/>
</dbReference>
<dbReference type="SMR" id="A2EQG8"/>
<sequence>MDSSLIDSLFGGKEEPSSFANRFLEGEKVEIVDPAAEKKKAIEAARKAKIRTPEEEEERTGRTLFIGNIPAKFDNDDVKRLCKEFGPIESVRIRNLQFKEDRKVNKKVAVRRGDFDKTQNADAYVVFKNVEDRDKAIVGLKNKEVEGFTLRTDKATPKNVSEKISNEESNRTVFIGQLKPTVTEDMLRKLFSNAGEIDHVKIPRDRETGKSRYVAYVTFVDERSVDDALKFDGTFLEEKQMRVERSTPRKAAKKKAEIAAKEQKKREDKQNKKFPKKEKKEEKKEEEGEEKQNKNKNLSFMGQTARPQENKNKKTASFLKLKAHQNKKNQKK</sequence>
<keyword evidence="1 2" id="KW-0694">RNA-binding</keyword>
<dbReference type="OMA" id="FMNISPV"/>
<dbReference type="CDD" id="cd12394">
    <property type="entry name" value="RRM1_RBM34"/>
    <property type="match status" value="1"/>
</dbReference>
<dbReference type="KEGG" id="tva:4762976"/>
<evidence type="ECO:0000256" key="3">
    <source>
        <dbReference type="SAM" id="MobiDB-lite"/>
    </source>
</evidence>
<evidence type="ECO:0000313" key="5">
    <source>
        <dbReference type="EMBL" id="EAY05110.1"/>
    </source>
</evidence>
<protein>
    <recommendedName>
        <fullName evidence="4">RRM domain-containing protein</fullName>
    </recommendedName>
</protein>
<dbReference type="OrthoDB" id="442677at2759"/>
<proteinExistence type="predicted"/>
<feature type="domain" description="RRM" evidence="4">
    <location>
        <begin position="62"/>
        <end position="157"/>
    </location>
</feature>
<dbReference type="InterPro" id="IPR012677">
    <property type="entry name" value="Nucleotide-bd_a/b_plait_sf"/>
</dbReference>
<dbReference type="GO" id="GO:0000785">
    <property type="term" value="C:chromatin"/>
    <property type="evidence" value="ECO:0000318"/>
    <property type="project" value="GO_Central"/>
</dbReference>
<evidence type="ECO:0000256" key="2">
    <source>
        <dbReference type="PROSITE-ProRule" id="PRU00176"/>
    </source>
</evidence>
<dbReference type="EMBL" id="DS113457">
    <property type="protein sequence ID" value="EAY05110.1"/>
    <property type="molecule type" value="Genomic_DNA"/>
</dbReference>
<feature type="domain" description="RRM" evidence="4">
    <location>
        <begin position="171"/>
        <end position="248"/>
    </location>
</feature>
<dbReference type="Gene3D" id="3.30.70.330">
    <property type="match status" value="2"/>
</dbReference>
<dbReference type="SMART" id="SM00360">
    <property type="entry name" value="RRM"/>
    <property type="match status" value="2"/>
</dbReference>
<evidence type="ECO:0000313" key="6">
    <source>
        <dbReference type="Proteomes" id="UP000001542"/>
    </source>
</evidence>
<feature type="compositionally biased region" description="Polar residues" evidence="3">
    <location>
        <begin position="298"/>
        <end position="307"/>
    </location>
</feature>
<dbReference type="InterPro" id="IPR035979">
    <property type="entry name" value="RBD_domain_sf"/>
</dbReference>